<keyword evidence="3" id="KW-1185">Reference proteome</keyword>
<dbReference type="GO" id="GO:0008579">
    <property type="term" value="F:JUN kinase phosphatase activity"/>
    <property type="evidence" value="ECO:0007669"/>
    <property type="project" value="TreeGrafter"/>
</dbReference>
<dbReference type="CDD" id="cd14498">
    <property type="entry name" value="DSP"/>
    <property type="match status" value="1"/>
</dbReference>
<dbReference type="AlphaFoldDB" id="A0AA85KIW3"/>
<protein>
    <submittedName>
        <fullName evidence="4">Uncharacterized protein</fullName>
    </submittedName>
</protein>
<name>A0AA85KIW3_TRIRE</name>
<dbReference type="Proteomes" id="UP000050795">
    <property type="component" value="Unassembled WGS sequence"/>
</dbReference>
<feature type="domain" description="Tyrosine specific protein phosphatases" evidence="2">
    <location>
        <begin position="64"/>
        <end position="122"/>
    </location>
</feature>
<dbReference type="Pfam" id="PF00782">
    <property type="entry name" value="DSPc"/>
    <property type="match status" value="1"/>
</dbReference>
<reference evidence="3" key="1">
    <citation type="submission" date="2022-06" db="EMBL/GenBank/DDBJ databases">
        <authorList>
            <person name="Berger JAMES D."/>
            <person name="Berger JAMES D."/>
        </authorList>
    </citation>
    <scope>NUCLEOTIDE SEQUENCE [LARGE SCALE GENOMIC DNA]</scope>
</reference>
<dbReference type="PROSITE" id="PS50054">
    <property type="entry name" value="TYR_PHOSPHATASE_DUAL"/>
    <property type="match status" value="1"/>
</dbReference>
<dbReference type="WBParaSite" id="TREG1_81260.1">
    <property type="protein sequence ID" value="TREG1_81260.1"/>
    <property type="gene ID" value="TREG1_81260"/>
</dbReference>
<proteinExistence type="predicted"/>
<dbReference type="SMART" id="SM00195">
    <property type="entry name" value="DSPc"/>
    <property type="match status" value="1"/>
</dbReference>
<organism evidence="3 4">
    <name type="scientific">Trichobilharzia regenti</name>
    <name type="common">Nasal bird schistosome</name>
    <dbReference type="NCBI Taxonomy" id="157069"/>
    <lineage>
        <taxon>Eukaryota</taxon>
        <taxon>Metazoa</taxon>
        <taxon>Spiralia</taxon>
        <taxon>Lophotrochozoa</taxon>
        <taxon>Platyhelminthes</taxon>
        <taxon>Trematoda</taxon>
        <taxon>Digenea</taxon>
        <taxon>Strigeidida</taxon>
        <taxon>Schistosomatoidea</taxon>
        <taxon>Schistosomatidae</taxon>
        <taxon>Trichobilharzia</taxon>
    </lineage>
</organism>
<dbReference type="InterPro" id="IPR000340">
    <property type="entry name" value="Dual-sp_phosphatase_cat-dom"/>
</dbReference>
<dbReference type="Gene3D" id="3.90.190.10">
    <property type="entry name" value="Protein tyrosine phosphatase superfamily"/>
    <property type="match status" value="1"/>
</dbReference>
<accession>A0AA85KIW3</accession>
<dbReference type="PROSITE" id="PS50056">
    <property type="entry name" value="TYR_PHOSPHATASE_2"/>
    <property type="match status" value="1"/>
</dbReference>
<dbReference type="PANTHER" id="PTHR46377">
    <property type="entry name" value="DUAL SPECIFICITY PROTEIN PHOSPHATASE 19"/>
    <property type="match status" value="1"/>
</dbReference>
<dbReference type="SUPFAM" id="SSF52799">
    <property type="entry name" value="(Phosphotyrosine protein) phosphatases II"/>
    <property type="match status" value="1"/>
</dbReference>
<evidence type="ECO:0000259" key="1">
    <source>
        <dbReference type="PROSITE" id="PS50054"/>
    </source>
</evidence>
<sequence>MPDHLNHNVHYSGSADVAQNLELLKENNVTHIINLVSNVVPNHFPKSFEYLALVAYDTYTFDLHDTLNQCCDFLNSFKEKGGCCYIHCQAGLSRAPSIVIGYLIQVCNYSYKDAYNMVNNTRNVCINMNFKSQLERLKDN</sequence>
<dbReference type="GO" id="GO:0005737">
    <property type="term" value="C:cytoplasm"/>
    <property type="evidence" value="ECO:0007669"/>
    <property type="project" value="TreeGrafter"/>
</dbReference>
<dbReference type="PANTHER" id="PTHR46377:SF1">
    <property type="entry name" value="DUAL SPECIFICITY PROTEIN PHOSPHATASE 19"/>
    <property type="match status" value="1"/>
</dbReference>
<dbReference type="InterPro" id="IPR000387">
    <property type="entry name" value="Tyr_Pase_dom"/>
</dbReference>
<dbReference type="InterPro" id="IPR020422">
    <property type="entry name" value="TYR_PHOSPHATASE_DUAL_dom"/>
</dbReference>
<reference evidence="4" key="2">
    <citation type="submission" date="2023-11" db="UniProtKB">
        <authorList>
            <consortium name="WormBaseParasite"/>
        </authorList>
    </citation>
    <scope>IDENTIFICATION</scope>
</reference>
<evidence type="ECO:0000313" key="4">
    <source>
        <dbReference type="WBParaSite" id="TREG1_81260.1"/>
    </source>
</evidence>
<dbReference type="InterPro" id="IPR029021">
    <property type="entry name" value="Prot-tyrosine_phosphatase-like"/>
</dbReference>
<evidence type="ECO:0000259" key="2">
    <source>
        <dbReference type="PROSITE" id="PS50056"/>
    </source>
</evidence>
<feature type="domain" description="Tyrosine-protein phosphatase" evidence="1">
    <location>
        <begin position="1"/>
        <end position="140"/>
    </location>
</feature>
<evidence type="ECO:0000313" key="3">
    <source>
        <dbReference type="Proteomes" id="UP000050795"/>
    </source>
</evidence>